<protein>
    <submittedName>
        <fullName evidence="3">Uncharacterized protein</fullName>
    </submittedName>
</protein>
<proteinExistence type="predicted"/>
<feature type="region of interest" description="Disordered" evidence="1">
    <location>
        <begin position="139"/>
        <end position="159"/>
    </location>
</feature>
<evidence type="ECO:0000313" key="2">
    <source>
        <dbReference type="Proteomes" id="UP000887566"/>
    </source>
</evidence>
<organism evidence="2 3">
    <name type="scientific">Plectus sambesii</name>
    <dbReference type="NCBI Taxonomy" id="2011161"/>
    <lineage>
        <taxon>Eukaryota</taxon>
        <taxon>Metazoa</taxon>
        <taxon>Ecdysozoa</taxon>
        <taxon>Nematoda</taxon>
        <taxon>Chromadorea</taxon>
        <taxon>Plectida</taxon>
        <taxon>Plectina</taxon>
        <taxon>Plectoidea</taxon>
        <taxon>Plectidae</taxon>
        <taxon>Plectus</taxon>
    </lineage>
</organism>
<sequence>MVVRFEWSAHDQRPRRRLLASFCADRPLRAEQGERSFRARGVAVVVAVDRPADSLISCRPERREGRHCVGHPLRRFCTRPTSSRAFRHSLCQRARPWRISLLSRSLSFSVCTYAAMRSHFWRCSLARFVMRPSVGPHVDGGDGGMRHRHTPPSTCPVHRRTRTDWTAELNRWPITRARIGLRVIGKGRTGLLKEE</sequence>
<name>A0A914XBL1_9BILA</name>
<dbReference type="WBParaSite" id="PSAMB.scaffold68size88002.g1387.t1">
    <property type="protein sequence ID" value="PSAMB.scaffold68size88002.g1387.t1"/>
    <property type="gene ID" value="PSAMB.scaffold68size88002.g1387"/>
</dbReference>
<keyword evidence="2" id="KW-1185">Reference proteome</keyword>
<evidence type="ECO:0000313" key="3">
    <source>
        <dbReference type="WBParaSite" id="PSAMB.scaffold68size88002.g1387.t1"/>
    </source>
</evidence>
<dbReference type="AlphaFoldDB" id="A0A914XBL1"/>
<reference evidence="3" key="1">
    <citation type="submission" date="2022-11" db="UniProtKB">
        <authorList>
            <consortium name="WormBaseParasite"/>
        </authorList>
    </citation>
    <scope>IDENTIFICATION</scope>
</reference>
<accession>A0A914XBL1</accession>
<dbReference type="Proteomes" id="UP000887566">
    <property type="component" value="Unplaced"/>
</dbReference>
<evidence type="ECO:0000256" key="1">
    <source>
        <dbReference type="SAM" id="MobiDB-lite"/>
    </source>
</evidence>